<accession>A0ABU1BFQ0</accession>
<reference evidence="2 3" key="1">
    <citation type="submission" date="2023-08" db="EMBL/GenBank/DDBJ databases">
        <title>Pseudoalteromonas haloplanktis LL1 genome.</title>
        <authorList>
            <person name="Wu S."/>
        </authorList>
    </citation>
    <scope>NUCLEOTIDE SEQUENCE [LARGE SCALE GENOMIC DNA]</scope>
    <source>
        <strain evidence="2 3">LL1</strain>
    </source>
</reference>
<evidence type="ECO:0000313" key="2">
    <source>
        <dbReference type="EMBL" id="MDQ9093315.1"/>
    </source>
</evidence>
<feature type="region of interest" description="Disordered" evidence="1">
    <location>
        <begin position="49"/>
        <end position="68"/>
    </location>
</feature>
<protein>
    <recommendedName>
        <fullName evidence="4">Orphan protein</fullName>
    </recommendedName>
</protein>
<dbReference type="Proteomes" id="UP001226574">
    <property type="component" value="Unassembled WGS sequence"/>
</dbReference>
<gene>
    <name evidence="2" type="ORF">RC083_17185</name>
</gene>
<sequence length="68" mass="7137">MQITANSQLQMQAYNSMQQSKPALEQSASNKTLQSDTVSISQEALAAAGGAEIQRGGGGLVFPDKKPK</sequence>
<evidence type="ECO:0000313" key="3">
    <source>
        <dbReference type="Proteomes" id="UP001226574"/>
    </source>
</evidence>
<name>A0ABU1BFQ0_PSEHA</name>
<comment type="caution">
    <text evidence="2">The sequence shown here is derived from an EMBL/GenBank/DDBJ whole genome shotgun (WGS) entry which is preliminary data.</text>
</comment>
<keyword evidence="3" id="KW-1185">Reference proteome</keyword>
<proteinExistence type="predicted"/>
<evidence type="ECO:0000256" key="1">
    <source>
        <dbReference type="SAM" id="MobiDB-lite"/>
    </source>
</evidence>
<dbReference type="RefSeq" id="WP_309039501.1">
    <property type="nucleotide sequence ID" value="NZ_JAVIFY010000014.1"/>
</dbReference>
<feature type="region of interest" description="Disordered" evidence="1">
    <location>
        <begin position="1"/>
        <end position="38"/>
    </location>
</feature>
<evidence type="ECO:0008006" key="4">
    <source>
        <dbReference type="Google" id="ProtNLM"/>
    </source>
</evidence>
<organism evidence="2 3">
    <name type="scientific">Pseudoalteromonas haloplanktis</name>
    <name type="common">Alteromonas haloplanktis</name>
    <dbReference type="NCBI Taxonomy" id="228"/>
    <lineage>
        <taxon>Bacteria</taxon>
        <taxon>Pseudomonadati</taxon>
        <taxon>Pseudomonadota</taxon>
        <taxon>Gammaproteobacteria</taxon>
        <taxon>Alteromonadales</taxon>
        <taxon>Pseudoalteromonadaceae</taxon>
        <taxon>Pseudoalteromonas</taxon>
    </lineage>
</organism>
<dbReference type="EMBL" id="JAVIFY010000014">
    <property type="protein sequence ID" value="MDQ9093315.1"/>
    <property type="molecule type" value="Genomic_DNA"/>
</dbReference>